<accession>A0AAU6S6P2</accession>
<keyword evidence="3" id="KW-1003">Cell membrane</keyword>
<dbReference type="RefSeq" id="WP_349428947.1">
    <property type="nucleotide sequence ID" value="NZ_CP151632.1"/>
</dbReference>
<proteinExistence type="predicted"/>
<feature type="transmembrane region" description="Helical" evidence="8">
    <location>
        <begin position="144"/>
        <end position="166"/>
    </location>
</feature>
<evidence type="ECO:0000256" key="3">
    <source>
        <dbReference type="ARBA" id="ARBA00022475"/>
    </source>
</evidence>
<evidence type="ECO:0000313" key="10">
    <source>
        <dbReference type="EMBL" id="WZO32547.1"/>
    </source>
</evidence>
<evidence type="ECO:0000256" key="2">
    <source>
        <dbReference type="ARBA" id="ARBA00022448"/>
    </source>
</evidence>
<feature type="transmembrane region" description="Helical" evidence="8">
    <location>
        <begin position="50"/>
        <end position="75"/>
    </location>
</feature>
<dbReference type="PROSITE" id="PS50850">
    <property type="entry name" value="MFS"/>
    <property type="match status" value="1"/>
</dbReference>
<feature type="transmembrane region" description="Helical" evidence="8">
    <location>
        <begin position="320"/>
        <end position="340"/>
    </location>
</feature>
<dbReference type="PANTHER" id="PTHR23517">
    <property type="entry name" value="RESISTANCE PROTEIN MDTM, PUTATIVE-RELATED-RELATED"/>
    <property type="match status" value="1"/>
</dbReference>
<feature type="transmembrane region" description="Helical" evidence="8">
    <location>
        <begin position="416"/>
        <end position="434"/>
    </location>
</feature>
<feature type="domain" description="Major facilitator superfamily (MFS) profile" evidence="9">
    <location>
        <begin position="17"/>
        <end position="438"/>
    </location>
</feature>
<evidence type="ECO:0000256" key="8">
    <source>
        <dbReference type="SAM" id="Phobius"/>
    </source>
</evidence>
<dbReference type="GO" id="GO:0005886">
    <property type="term" value="C:plasma membrane"/>
    <property type="evidence" value="ECO:0007669"/>
    <property type="project" value="UniProtKB-SubCell"/>
</dbReference>
<dbReference type="EMBL" id="CP151632">
    <property type="protein sequence ID" value="WZO32547.1"/>
    <property type="molecule type" value="Genomic_DNA"/>
</dbReference>
<feature type="compositionally biased region" description="Low complexity" evidence="7">
    <location>
        <begin position="229"/>
        <end position="238"/>
    </location>
</feature>
<feature type="transmembrane region" description="Helical" evidence="8">
    <location>
        <begin position="346"/>
        <end position="371"/>
    </location>
</feature>
<feature type="transmembrane region" description="Helical" evidence="8">
    <location>
        <begin position="289"/>
        <end position="308"/>
    </location>
</feature>
<evidence type="ECO:0000256" key="6">
    <source>
        <dbReference type="ARBA" id="ARBA00023136"/>
    </source>
</evidence>
<dbReference type="InterPro" id="IPR036259">
    <property type="entry name" value="MFS_trans_sf"/>
</dbReference>
<feature type="transmembrane region" description="Helical" evidence="8">
    <location>
        <begin position="172"/>
        <end position="190"/>
    </location>
</feature>
<dbReference type="InterPro" id="IPR020846">
    <property type="entry name" value="MFS_dom"/>
</dbReference>
<keyword evidence="5 8" id="KW-1133">Transmembrane helix</keyword>
<sequence>MSDRADSPTARDVLWRFGPMVYGPTVLFALGEGAVIPLIPVIAAQLGADVATAALVASALVVGQLCGNIPAGWAVARIGERLTMAIAGLVSLAGIVGMALAPSLGIFAIAVFLIGFCAAAFGLARHSFMTTRVPLSFRARALSLLGGTFRLGMFVGPFIAAGLLAVFGDEHATIWFFGGCLVATVLLVVFGPDPETQFLEPSTAEDGAVAAEDTGEPVTGSIPLRRAQGPPSATAPPGGSDPGTGVLRTMWRHRRVLSTLGLAAASLSAVRSARQVVLPLWGVSLGLDAQTIALVVGISGAIDFALFYASGQVMDRFGRLWAALPAMILMGAGFIALAFTHDLPQAAMWFAMFAAVLGVGNGLSSGILLTLGADVAPRSDPAAFLGSWRTLTDAGGAVAPLLVSAIAAAASLAVATGAMGVIGLVGAFAFVRWVPRYVPRTRP</sequence>
<dbReference type="AlphaFoldDB" id="A0AAU6S6P2"/>
<reference evidence="10" key="1">
    <citation type="submission" date="2024-04" db="EMBL/GenBank/DDBJ databases">
        <authorList>
            <person name="Roder T."/>
            <person name="Oberhansli S."/>
            <person name="Kreuzer M."/>
        </authorList>
    </citation>
    <scope>NUCLEOTIDE SEQUENCE</scope>
    <source>
        <strain evidence="10">LWS13-1.2</strain>
    </source>
</reference>
<feature type="transmembrane region" description="Helical" evidence="8">
    <location>
        <begin position="391"/>
        <end position="410"/>
    </location>
</feature>
<dbReference type="PRINTS" id="PR01035">
    <property type="entry name" value="TCRTETA"/>
</dbReference>
<dbReference type="PANTHER" id="PTHR23517:SF3">
    <property type="entry name" value="INTEGRAL MEMBRANE TRANSPORT PROTEIN"/>
    <property type="match status" value="1"/>
</dbReference>
<dbReference type="InterPro" id="IPR011701">
    <property type="entry name" value="MFS"/>
</dbReference>
<keyword evidence="2" id="KW-0813">Transport</keyword>
<keyword evidence="4 8" id="KW-0812">Transmembrane</keyword>
<evidence type="ECO:0000256" key="5">
    <source>
        <dbReference type="ARBA" id="ARBA00022989"/>
    </source>
</evidence>
<dbReference type="InterPro" id="IPR050171">
    <property type="entry name" value="MFS_Transporters"/>
</dbReference>
<protein>
    <submittedName>
        <fullName evidence="10">MFS transporter</fullName>
    </submittedName>
</protein>
<comment type="subcellular location">
    <subcellularLocation>
        <location evidence="1">Cell membrane</location>
        <topology evidence="1">Multi-pass membrane protein</topology>
    </subcellularLocation>
</comment>
<dbReference type="GO" id="GO:0022857">
    <property type="term" value="F:transmembrane transporter activity"/>
    <property type="evidence" value="ECO:0007669"/>
    <property type="project" value="InterPro"/>
</dbReference>
<evidence type="ECO:0000256" key="1">
    <source>
        <dbReference type="ARBA" id="ARBA00004651"/>
    </source>
</evidence>
<dbReference type="InterPro" id="IPR001958">
    <property type="entry name" value="Tet-R_TetA/multi-R_MdtG-like"/>
</dbReference>
<evidence type="ECO:0000256" key="7">
    <source>
        <dbReference type="SAM" id="MobiDB-lite"/>
    </source>
</evidence>
<organism evidence="10">
    <name type="scientific">Microbacterium sp. LWS13-1.2</name>
    <dbReference type="NCBI Taxonomy" id="3135264"/>
    <lineage>
        <taxon>Bacteria</taxon>
        <taxon>Bacillati</taxon>
        <taxon>Actinomycetota</taxon>
        <taxon>Actinomycetes</taxon>
        <taxon>Micrococcales</taxon>
        <taxon>Microbacteriaceae</taxon>
        <taxon>Microbacterium</taxon>
    </lineage>
</organism>
<name>A0AAU6S6P2_9MICO</name>
<keyword evidence="6 8" id="KW-0472">Membrane</keyword>
<evidence type="ECO:0000256" key="4">
    <source>
        <dbReference type="ARBA" id="ARBA00022692"/>
    </source>
</evidence>
<feature type="transmembrane region" description="Helical" evidence="8">
    <location>
        <begin position="21"/>
        <end position="44"/>
    </location>
</feature>
<feature type="transmembrane region" description="Helical" evidence="8">
    <location>
        <begin position="256"/>
        <end position="277"/>
    </location>
</feature>
<feature type="transmembrane region" description="Helical" evidence="8">
    <location>
        <begin position="82"/>
        <end position="100"/>
    </location>
</feature>
<feature type="transmembrane region" description="Helical" evidence="8">
    <location>
        <begin position="106"/>
        <end position="124"/>
    </location>
</feature>
<gene>
    <name evidence="10" type="ORF">MRBLWS13_000139</name>
</gene>
<dbReference type="Gene3D" id="1.20.1250.20">
    <property type="entry name" value="MFS general substrate transporter like domains"/>
    <property type="match status" value="2"/>
</dbReference>
<dbReference type="SUPFAM" id="SSF103473">
    <property type="entry name" value="MFS general substrate transporter"/>
    <property type="match status" value="1"/>
</dbReference>
<feature type="region of interest" description="Disordered" evidence="7">
    <location>
        <begin position="201"/>
        <end position="244"/>
    </location>
</feature>
<evidence type="ECO:0000259" key="9">
    <source>
        <dbReference type="PROSITE" id="PS50850"/>
    </source>
</evidence>
<dbReference type="Pfam" id="PF07690">
    <property type="entry name" value="MFS_1"/>
    <property type="match status" value="1"/>
</dbReference>